<protein>
    <submittedName>
        <fullName evidence="2">Uncharacterized protein</fullName>
    </submittedName>
</protein>
<dbReference type="EMBL" id="SODP01000004">
    <property type="protein sequence ID" value="TDW61028.1"/>
    <property type="molecule type" value="Genomic_DNA"/>
</dbReference>
<name>A0A4R8BT69_9ACTN</name>
<dbReference type="Proteomes" id="UP000295146">
    <property type="component" value="Unassembled WGS sequence"/>
</dbReference>
<keyword evidence="1" id="KW-0812">Transmembrane</keyword>
<accession>A0A4R8BT69</accession>
<reference evidence="2 3" key="1">
    <citation type="submission" date="2019-03" db="EMBL/GenBank/DDBJ databases">
        <title>Genomic Encyclopedia of Type Strains, Phase III (KMG-III): the genomes of soil and plant-associated and newly described type strains.</title>
        <authorList>
            <person name="Whitman W."/>
        </authorList>
    </citation>
    <scope>NUCLEOTIDE SEQUENCE [LARGE SCALE GENOMIC DNA]</scope>
    <source>
        <strain evidence="2 3">VKM Ac-2573</strain>
    </source>
</reference>
<evidence type="ECO:0000313" key="3">
    <source>
        <dbReference type="Proteomes" id="UP000295146"/>
    </source>
</evidence>
<evidence type="ECO:0000313" key="2">
    <source>
        <dbReference type="EMBL" id="TDW61028.1"/>
    </source>
</evidence>
<gene>
    <name evidence="2" type="ORF">EV653_7589</name>
</gene>
<comment type="caution">
    <text evidence="2">The sequence shown here is derived from an EMBL/GenBank/DDBJ whole genome shotgun (WGS) entry which is preliminary data.</text>
</comment>
<keyword evidence="1" id="KW-0472">Membrane</keyword>
<proteinExistence type="predicted"/>
<keyword evidence="1" id="KW-1133">Transmembrane helix</keyword>
<dbReference type="AlphaFoldDB" id="A0A4R8BT69"/>
<keyword evidence="3" id="KW-1185">Reference proteome</keyword>
<evidence type="ECO:0000256" key="1">
    <source>
        <dbReference type="SAM" id="Phobius"/>
    </source>
</evidence>
<feature type="transmembrane region" description="Helical" evidence="1">
    <location>
        <begin position="12"/>
        <end position="32"/>
    </location>
</feature>
<organism evidence="2 3">
    <name type="scientific">Kribbella pratensis</name>
    <dbReference type="NCBI Taxonomy" id="2512112"/>
    <lineage>
        <taxon>Bacteria</taxon>
        <taxon>Bacillati</taxon>
        <taxon>Actinomycetota</taxon>
        <taxon>Actinomycetes</taxon>
        <taxon>Propionibacteriales</taxon>
        <taxon>Kribbellaceae</taxon>
        <taxon>Kribbella</taxon>
    </lineage>
</organism>
<sequence>MQLMLEENRRPLFIGVVALAVVVVLVGGILLFRGGSQTSLTVESIPNDLTLKLDGHEIPANGEIKVKAGQHTLEGQRRGFEGYTMTFTAEGDRQAVKMYLYANSAEGREWAKNNPGEELKLEAEAGRRYDETQARLKQKYPILSQLPYVGDGFEATYTKSKTDPTNPEAISVVIEIYGPQGREKADQWIQGYGWDPATLDLIWTTGK</sequence>